<accession>A0A6I4ZX36</accession>
<dbReference type="AlphaFoldDB" id="A0A6I4ZX36"/>
<dbReference type="GO" id="GO:0016747">
    <property type="term" value="F:acyltransferase activity, transferring groups other than amino-acyl groups"/>
    <property type="evidence" value="ECO:0007669"/>
    <property type="project" value="InterPro"/>
</dbReference>
<dbReference type="InterPro" id="IPR000182">
    <property type="entry name" value="GNAT_dom"/>
</dbReference>
<keyword evidence="2" id="KW-0808">Transferase</keyword>
<dbReference type="RefSeq" id="WP_160909147.1">
    <property type="nucleotide sequence ID" value="NZ_WMEQ01000001.1"/>
</dbReference>
<dbReference type="Gene3D" id="3.40.630.30">
    <property type="match status" value="1"/>
</dbReference>
<reference evidence="2 3" key="1">
    <citation type="submission" date="2019-11" db="EMBL/GenBank/DDBJ databases">
        <title>Genome sequences of 17 halophilic strains isolated from different environments.</title>
        <authorList>
            <person name="Furrow R.E."/>
        </authorList>
    </citation>
    <scope>NUCLEOTIDE SEQUENCE [LARGE SCALE GENOMIC DNA]</scope>
    <source>
        <strain evidence="2 3">22514_16_FS</strain>
    </source>
</reference>
<name>A0A6I4ZX36_9BACI</name>
<dbReference type="OrthoDB" id="9795206at2"/>
<dbReference type="PANTHER" id="PTHR43415:SF5">
    <property type="entry name" value="ACETYLTRANSFERASE"/>
    <property type="match status" value="1"/>
</dbReference>
<organism evidence="2 3">
    <name type="scientific">Pontibacillus yanchengensis</name>
    <dbReference type="NCBI Taxonomy" id="462910"/>
    <lineage>
        <taxon>Bacteria</taxon>
        <taxon>Bacillati</taxon>
        <taxon>Bacillota</taxon>
        <taxon>Bacilli</taxon>
        <taxon>Bacillales</taxon>
        <taxon>Bacillaceae</taxon>
        <taxon>Pontibacillus</taxon>
    </lineage>
</organism>
<comment type="caution">
    <text evidence="2">The sequence shown here is derived from an EMBL/GenBank/DDBJ whole genome shotgun (WGS) entry which is preliminary data.</text>
</comment>
<dbReference type="EMBL" id="WMEQ01000001">
    <property type="protein sequence ID" value="MYL32422.1"/>
    <property type="molecule type" value="Genomic_DNA"/>
</dbReference>
<dbReference type="InterPro" id="IPR016181">
    <property type="entry name" value="Acyl_CoA_acyltransferase"/>
</dbReference>
<sequence>MIRLEKFTQQDFDLLLSWIESKMFMHQWTGNYFTYPLTRNQLETYVDGANVQGATKYIYKAVHEETGNIIGHISITKIDWTNQSGRIGRVLIGDKRYLGKGIGKEMVRKATTIAFDTLHLHRMTLGVFDFNVSAFHTYKKVGYQKEGVLREARKFGDEYWSLIEMSILRRKWDESYKTKERN</sequence>
<feature type="domain" description="N-acetyltransferase" evidence="1">
    <location>
        <begin position="2"/>
        <end position="170"/>
    </location>
</feature>
<proteinExistence type="predicted"/>
<protein>
    <submittedName>
        <fullName evidence="2">GNAT family N-acetyltransferase</fullName>
    </submittedName>
</protein>
<dbReference type="Proteomes" id="UP000468638">
    <property type="component" value="Unassembled WGS sequence"/>
</dbReference>
<dbReference type="PROSITE" id="PS51186">
    <property type="entry name" value="GNAT"/>
    <property type="match status" value="1"/>
</dbReference>
<dbReference type="SUPFAM" id="SSF55729">
    <property type="entry name" value="Acyl-CoA N-acyltransferases (Nat)"/>
    <property type="match status" value="1"/>
</dbReference>
<evidence type="ECO:0000313" key="3">
    <source>
        <dbReference type="Proteomes" id="UP000468638"/>
    </source>
</evidence>
<gene>
    <name evidence="2" type="ORF">GLW05_02220</name>
</gene>
<dbReference type="CDD" id="cd04301">
    <property type="entry name" value="NAT_SF"/>
    <property type="match status" value="1"/>
</dbReference>
<evidence type="ECO:0000259" key="1">
    <source>
        <dbReference type="PROSITE" id="PS51186"/>
    </source>
</evidence>
<evidence type="ECO:0000313" key="2">
    <source>
        <dbReference type="EMBL" id="MYL32422.1"/>
    </source>
</evidence>
<dbReference type="Pfam" id="PF13302">
    <property type="entry name" value="Acetyltransf_3"/>
    <property type="match status" value="1"/>
</dbReference>
<dbReference type="PANTHER" id="PTHR43415">
    <property type="entry name" value="SPERMIDINE N(1)-ACETYLTRANSFERASE"/>
    <property type="match status" value="1"/>
</dbReference>